<dbReference type="Proteomes" id="UP000317835">
    <property type="component" value="Chromosome"/>
</dbReference>
<dbReference type="OrthoDB" id="254354at2"/>
<gene>
    <name evidence="2" type="ORF">ElP_68440</name>
</gene>
<feature type="region of interest" description="Disordered" evidence="1">
    <location>
        <begin position="1"/>
        <end position="24"/>
    </location>
</feature>
<reference evidence="2 3" key="1">
    <citation type="submission" date="2019-02" db="EMBL/GenBank/DDBJ databases">
        <title>Deep-cultivation of Planctomycetes and their phenomic and genomic characterization uncovers novel biology.</title>
        <authorList>
            <person name="Wiegand S."/>
            <person name="Jogler M."/>
            <person name="Boedeker C."/>
            <person name="Pinto D."/>
            <person name="Vollmers J."/>
            <person name="Rivas-Marin E."/>
            <person name="Kohn T."/>
            <person name="Peeters S.H."/>
            <person name="Heuer A."/>
            <person name="Rast P."/>
            <person name="Oberbeckmann S."/>
            <person name="Bunk B."/>
            <person name="Jeske O."/>
            <person name="Meyerdierks A."/>
            <person name="Storesund J.E."/>
            <person name="Kallscheuer N."/>
            <person name="Luecker S."/>
            <person name="Lage O.M."/>
            <person name="Pohl T."/>
            <person name="Merkel B.J."/>
            <person name="Hornburger P."/>
            <person name="Mueller R.-W."/>
            <person name="Bruemmer F."/>
            <person name="Labrenz M."/>
            <person name="Spormann A.M."/>
            <person name="Op den Camp H."/>
            <person name="Overmann J."/>
            <person name="Amann R."/>
            <person name="Jetten M.S.M."/>
            <person name="Mascher T."/>
            <person name="Medema M.H."/>
            <person name="Devos D.P."/>
            <person name="Kaster A.-K."/>
            <person name="Ovreas L."/>
            <person name="Rohde M."/>
            <person name="Galperin M.Y."/>
            <person name="Jogler C."/>
        </authorList>
    </citation>
    <scope>NUCLEOTIDE SEQUENCE [LARGE SCALE GENOMIC DNA]</scope>
    <source>
        <strain evidence="2 3">ElP</strain>
    </source>
</reference>
<dbReference type="GO" id="GO:0008237">
    <property type="term" value="F:metallopeptidase activity"/>
    <property type="evidence" value="ECO:0007669"/>
    <property type="project" value="InterPro"/>
</dbReference>
<evidence type="ECO:0000256" key="1">
    <source>
        <dbReference type="SAM" id="MobiDB-lite"/>
    </source>
</evidence>
<dbReference type="InterPro" id="IPR024079">
    <property type="entry name" value="MetalloPept_cat_dom_sf"/>
</dbReference>
<feature type="compositionally biased region" description="Basic residues" evidence="1">
    <location>
        <begin position="1"/>
        <end position="21"/>
    </location>
</feature>
<dbReference type="SUPFAM" id="SSF55486">
    <property type="entry name" value="Metalloproteases ('zincins'), catalytic domain"/>
    <property type="match status" value="1"/>
</dbReference>
<name>A0A518HDE6_9BACT</name>
<dbReference type="PANTHER" id="PTHR39431">
    <property type="entry name" value="FRPA/C-RELATED PROTEIN"/>
    <property type="match status" value="1"/>
</dbReference>
<dbReference type="Gene3D" id="2.40.128.340">
    <property type="match status" value="2"/>
</dbReference>
<accession>A0A518HDE6</accession>
<dbReference type="PANTHER" id="PTHR39431:SF1">
    <property type="entry name" value="FRPA_C-RELATED PROTEIN"/>
    <property type="match status" value="1"/>
</dbReference>
<evidence type="ECO:0000313" key="2">
    <source>
        <dbReference type="EMBL" id="QDV38885.1"/>
    </source>
</evidence>
<keyword evidence="3" id="KW-1185">Reference proteome</keyword>
<dbReference type="EMBL" id="CP036426">
    <property type="protein sequence ID" value="QDV38885.1"/>
    <property type="molecule type" value="Genomic_DNA"/>
</dbReference>
<dbReference type="RefSeq" id="WP_145277729.1">
    <property type="nucleotide sequence ID" value="NZ_CP036426.1"/>
</dbReference>
<dbReference type="AlphaFoldDB" id="A0A518HDE6"/>
<proteinExistence type="predicted"/>
<dbReference type="Gene3D" id="3.40.390.10">
    <property type="entry name" value="Collagenase (Catalytic Domain)"/>
    <property type="match status" value="1"/>
</dbReference>
<dbReference type="SUPFAM" id="SSF69318">
    <property type="entry name" value="Integrin alpha N-terminal domain"/>
    <property type="match status" value="1"/>
</dbReference>
<dbReference type="InterPro" id="IPR028994">
    <property type="entry name" value="Integrin_alpha_N"/>
</dbReference>
<feature type="region of interest" description="Disordered" evidence="1">
    <location>
        <begin position="338"/>
        <end position="380"/>
    </location>
</feature>
<organism evidence="2 3">
    <name type="scientific">Tautonia plasticadhaerens</name>
    <dbReference type="NCBI Taxonomy" id="2527974"/>
    <lineage>
        <taxon>Bacteria</taxon>
        <taxon>Pseudomonadati</taxon>
        <taxon>Planctomycetota</taxon>
        <taxon>Planctomycetia</taxon>
        <taxon>Isosphaerales</taxon>
        <taxon>Isosphaeraceae</taxon>
        <taxon>Tautonia</taxon>
    </lineage>
</organism>
<evidence type="ECO:0000313" key="3">
    <source>
        <dbReference type="Proteomes" id="UP000317835"/>
    </source>
</evidence>
<sequence>MMRPRPRPKRSNPARGRRRGDRLRFRAEPLEPRALLSTIVPADYDGDGRSDLAVFGSDEETGQGTFTVDRSGLGRLEVDFGGADDRPISGDFDGDGRADVAVFGYSPLDGFARYAILPSDGGPARLQPFGGADDRPVSADYDGDGTTDIAVFGDSPDNGFSRFAALLSGGPNDAFPAGVVTLPFGGPDDRPISGDFDGDGRADFGVYGPGEGDAPSRFLVRLSGGPTVAYPDGLIVQPFGGPDDVPAVGDYDGDGRSDLAVAGFSPVEGFRRFAIIPSGGAPSRSVPFGGFDDLPVPLDLDGDAITDYAVYGFSPVEGFSRFALVSSSTGLASSVRLGAPDSVPLPPPSVAGPPPGRVEPDPNPDPTPDPEPDPNPGRPEFRIDWVNRGTATDRFSPAERAAIDRAIAVWEGLVVDNNRPDNTLSVTFLGGSASGLDMGDTLGLSTVRYDEGGTIEATIELDADGGGEGWFVDPTPWDDLEFPVAASPTYLVGGPAGRYDFLSTVLHELGHALGIGIGFEDNVSDRISPIPGAGGAVLYSGPTGVTAALSPGLDHLDPTFHAYDLLAPEGLVGTRALPTELDLLLLADAYGYRVDIPQTPADTRPPMPVAAALQLDGSGFMVVSVVFDEAIDLVGALDASRYDLLRPAGDGLDAVPSPFSSAEFDASELRLMLRLRPGVQPGPSWRVVVPGLGEDALTDLARNPLDGDRDGLPGGDALLPIRV</sequence>
<dbReference type="KEGG" id="tpla:ElP_68440"/>
<protein>
    <submittedName>
        <fullName evidence="2">FG-GAP repeat protein</fullName>
    </submittedName>
</protein>
<feature type="compositionally biased region" description="Pro residues" evidence="1">
    <location>
        <begin position="343"/>
        <end position="377"/>
    </location>
</feature>